<dbReference type="InterPro" id="IPR046342">
    <property type="entry name" value="CBS_dom_sf"/>
</dbReference>
<dbReference type="Gene3D" id="3.10.580.10">
    <property type="entry name" value="CBS-domain"/>
    <property type="match status" value="1"/>
</dbReference>
<accession>A0A6J7KRS6</accession>
<dbReference type="SUPFAM" id="SSF54631">
    <property type="entry name" value="CBS-domain pair"/>
    <property type="match status" value="1"/>
</dbReference>
<proteinExistence type="predicted"/>
<evidence type="ECO:0000313" key="1">
    <source>
        <dbReference type="EMBL" id="CAB4958151.1"/>
    </source>
</evidence>
<gene>
    <name evidence="1" type="ORF">UFOPK3564_03892</name>
</gene>
<protein>
    <submittedName>
        <fullName evidence="1">Unannotated protein</fullName>
    </submittedName>
</protein>
<dbReference type="EMBL" id="CAFBMK010000437">
    <property type="protein sequence ID" value="CAB4958151.1"/>
    <property type="molecule type" value="Genomic_DNA"/>
</dbReference>
<dbReference type="AlphaFoldDB" id="A0A6J7KRS6"/>
<organism evidence="1">
    <name type="scientific">freshwater metagenome</name>
    <dbReference type="NCBI Taxonomy" id="449393"/>
    <lineage>
        <taxon>unclassified sequences</taxon>
        <taxon>metagenomes</taxon>
        <taxon>ecological metagenomes</taxon>
    </lineage>
</organism>
<reference evidence="1" key="1">
    <citation type="submission" date="2020-05" db="EMBL/GenBank/DDBJ databases">
        <authorList>
            <person name="Chiriac C."/>
            <person name="Salcher M."/>
            <person name="Ghai R."/>
            <person name="Kavagutti S V."/>
        </authorList>
    </citation>
    <scope>NUCLEOTIDE SEQUENCE</scope>
</reference>
<name>A0A6J7KRS6_9ZZZZ</name>
<sequence length="158" mass="17202">MEDLELEPYPAFTASDGYEAILREVQTAGLDYALLLDEHRRPQRWLHADELQDRPATPDAVGQAVQGVVMATTTLHDAMDEMLSSGTGVVPAVDDRGAYLGTVRLDQVTAALEQIHHRTQAEQDDAAPVRTVAEITGEIDGREVAAAQERRDAAEEPA</sequence>